<protein>
    <submittedName>
        <fullName evidence="3">GIN domain-containing protein</fullName>
    </submittedName>
</protein>
<reference evidence="4" key="1">
    <citation type="journal article" date="2019" name="Int. J. Syst. Evol. Microbiol.">
        <title>The Global Catalogue of Microorganisms (GCM) 10K type strain sequencing project: providing services to taxonomists for standard genome sequencing and annotation.</title>
        <authorList>
            <consortium name="The Broad Institute Genomics Platform"/>
            <consortium name="The Broad Institute Genome Sequencing Center for Infectious Disease"/>
            <person name="Wu L."/>
            <person name="Ma J."/>
        </authorList>
    </citation>
    <scope>NUCLEOTIDE SEQUENCE [LARGE SCALE GENOMIC DNA]</scope>
    <source>
        <strain evidence="4">KCTC 42866</strain>
    </source>
</reference>
<evidence type="ECO:0000313" key="4">
    <source>
        <dbReference type="Proteomes" id="UP001597461"/>
    </source>
</evidence>
<proteinExistence type="predicted"/>
<feature type="domain" description="Putative auto-transporter adhesin head GIN" evidence="2">
    <location>
        <begin position="44"/>
        <end position="183"/>
    </location>
</feature>
<evidence type="ECO:0000313" key="3">
    <source>
        <dbReference type="EMBL" id="MFD2581451.1"/>
    </source>
</evidence>
<dbReference type="InterPro" id="IPR021255">
    <property type="entry name" value="DUF2807"/>
</dbReference>
<gene>
    <name evidence="3" type="ORF">ACFSR6_03045</name>
</gene>
<evidence type="ECO:0000259" key="2">
    <source>
        <dbReference type="Pfam" id="PF10988"/>
    </source>
</evidence>
<dbReference type="EMBL" id="JBHULL010000003">
    <property type="protein sequence ID" value="MFD2581451.1"/>
    <property type="molecule type" value="Genomic_DNA"/>
</dbReference>
<sequence length="199" mass="21502">MKTSIKTLTKSVLAAIVLSSAIFSTNVMADEKKPAKVSAPKNVSQVIVSGNVEVTLVQRAKEGISYNDDNLGKVKVTQDGYALKISSEDQEVAKVTVYVNNIYRVKASDHAVVKTQGKLALKYLQIFLNENAVAEINSDTESLYTVIENNADLKLSGATEKHTLVMGRTPKLNLDRFAALTTEMSNPDANALQTAALAK</sequence>
<dbReference type="RefSeq" id="WP_379074746.1">
    <property type="nucleotide sequence ID" value="NZ_JBHULL010000003.1"/>
</dbReference>
<keyword evidence="1" id="KW-0732">Signal</keyword>
<accession>A0ABW5MFF2</accession>
<organism evidence="3 4">
    <name type="scientific">Pedobacter vanadiisoli</name>
    <dbReference type="NCBI Taxonomy" id="1761975"/>
    <lineage>
        <taxon>Bacteria</taxon>
        <taxon>Pseudomonadati</taxon>
        <taxon>Bacteroidota</taxon>
        <taxon>Sphingobacteriia</taxon>
        <taxon>Sphingobacteriales</taxon>
        <taxon>Sphingobacteriaceae</taxon>
        <taxon>Pedobacter</taxon>
    </lineage>
</organism>
<keyword evidence="4" id="KW-1185">Reference proteome</keyword>
<dbReference type="Proteomes" id="UP001597461">
    <property type="component" value="Unassembled WGS sequence"/>
</dbReference>
<evidence type="ECO:0000256" key="1">
    <source>
        <dbReference type="SAM" id="SignalP"/>
    </source>
</evidence>
<feature type="chain" id="PRO_5046833937" evidence="1">
    <location>
        <begin position="30"/>
        <end position="199"/>
    </location>
</feature>
<dbReference type="Gene3D" id="2.160.20.120">
    <property type="match status" value="1"/>
</dbReference>
<comment type="caution">
    <text evidence="3">The sequence shown here is derived from an EMBL/GenBank/DDBJ whole genome shotgun (WGS) entry which is preliminary data.</text>
</comment>
<dbReference type="Pfam" id="PF10988">
    <property type="entry name" value="DUF2807"/>
    <property type="match status" value="1"/>
</dbReference>
<name>A0ABW5MFF2_9SPHI</name>
<feature type="signal peptide" evidence="1">
    <location>
        <begin position="1"/>
        <end position="29"/>
    </location>
</feature>